<dbReference type="InterPro" id="IPR046825">
    <property type="entry name" value="PDH_C"/>
</dbReference>
<dbReference type="GO" id="GO:0006571">
    <property type="term" value="P:tyrosine biosynthetic process"/>
    <property type="evidence" value="ECO:0007669"/>
    <property type="project" value="InterPro"/>
</dbReference>
<dbReference type="GO" id="GO:0008977">
    <property type="term" value="F:prephenate dehydrogenase (NAD+) activity"/>
    <property type="evidence" value="ECO:0007669"/>
    <property type="project" value="InterPro"/>
</dbReference>
<dbReference type="InterPro" id="IPR046826">
    <property type="entry name" value="PDH_N"/>
</dbReference>
<organism evidence="3 4">
    <name type="scientific">Phaeobacter gallaeciensis</name>
    <dbReference type="NCBI Taxonomy" id="60890"/>
    <lineage>
        <taxon>Bacteria</taxon>
        <taxon>Pseudomonadati</taxon>
        <taxon>Pseudomonadota</taxon>
        <taxon>Alphaproteobacteria</taxon>
        <taxon>Rhodobacterales</taxon>
        <taxon>Roseobacteraceae</taxon>
        <taxon>Phaeobacter</taxon>
    </lineage>
</organism>
<accession>A0AAD0EDS5</accession>
<dbReference type="SUPFAM" id="SSF48179">
    <property type="entry name" value="6-phosphogluconate dehydrogenase C-terminal domain-like"/>
    <property type="match status" value="1"/>
</dbReference>
<dbReference type="GeneID" id="31847201"/>
<evidence type="ECO:0000256" key="1">
    <source>
        <dbReference type="ARBA" id="ARBA00023002"/>
    </source>
</evidence>
<keyword evidence="1" id="KW-0560">Oxidoreductase</keyword>
<dbReference type="PANTHER" id="PTHR21363">
    <property type="entry name" value="PREPHENATE DEHYDROGENASE"/>
    <property type="match status" value="1"/>
</dbReference>
<proteinExistence type="predicted"/>
<feature type="domain" description="Prephenate/arogenate dehydrogenase" evidence="2">
    <location>
        <begin position="8"/>
        <end position="261"/>
    </location>
</feature>
<dbReference type="Proteomes" id="UP000217545">
    <property type="component" value="Chromosome"/>
</dbReference>
<dbReference type="PROSITE" id="PS51176">
    <property type="entry name" value="PDH_ADH"/>
    <property type="match status" value="1"/>
</dbReference>
<sequence length="261" mass="28059">MPQPPLFSRIGLIGFGAFGQLIARHLSPLVPICVYDPAQTCEGPRHPSLRFGSLAETAACPLVILAVPVGAMEPLCHALAPLVRPGAWVLDVGSVKMAPADVMHRILPPEVNLLGTHPLFGPESTRQGLAGQKIALCPLRGGRPLRLAAMLRHFFQLEVIWTTPEAHDRELATVQGLTHLIAQALNQVAPETLRMTTASFELMQQASRMVTGDAPGVLEAILRDNPFAADVRDSFLQRAADLGQHPVTPRTQQSPPNAAGF</sequence>
<dbReference type="AlphaFoldDB" id="A0AAD0EDS5"/>
<dbReference type="Gene3D" id="3.40.50.720">
    <property type="entry name" value="NAD(P)-binding Rossmann-like Domain"/>
    <property type="match status" value="1"/>
</dbReference>
<dbReference type="InterPro" id="IPR003099">
    <property type="entry name" value="Prephen_DH"/>
</dbReference>
<dbReference type="EMBL" id="CP010784">
    <property type="protein sequence ID" value="ATF06874.1"/>
    <property type="molecule type" value="Genomic_DNA"/>
</dbReference>
<evidence type="ECO:0000313" key="3">
    <source>
        <dbReference type="EMBL" id="ATF06874.1"/>
    </source>
</evidence>
<dbReference type="InterPro" id="IPR050812">
    <property type="entry name" value="Preph/Arog_dehydrog"/>
</dbReference>
<dbReference type="Pfam" id="PF20463">
    <property type="entry name" value="PDH_C"/>
    <property type="match status" value="1"/>
</dbReference>
<reference evidence="3 4" key="1">
    <citation type="journal article" date="2017" name="Front. Microbiol.">
        <title>Phaeobacter piscinae sp. nov., a species of the Roseobacter group and potential aquaculture probiont.</title>
        <authorList>
            <person name="Sonnenschein E.C."/>
            <person name="Phippen C.B.W."/>
            <person name="Nielsen K.F."/>
            <person name="Mateiu R.V."/>
            <person name="Melchiorsen J."/>
            <person name="Gram L."/>
            <person name="Overmann J."/>
            <person name="Freese H.M."/>
        </authorList>
    </citation>
    <scope>NUCLEOTIDE SEQUENCE [LARGE SCALE GENOMIC DNA]</scope>
    <source>
        <strain evidence="3 4">P63</strain>
    </source>
</reference>
<dbReference type="SUPFAM" id="SSF51735">
    <property type="entry name" value="NAD(P)-binding Rossmann-fold domains"/>
    <property type="match status" value="1"/>
</dbReference>
<evidence type="ECO:0000313" key="4">
    <source>
        <dbReference type="Proteomes" id="UP000217545"/>
    </source>
</evidence>
<name>A0AAD0EDS5_9RHOB</name>
<dbReference type="Pfam" id="PF02153">
    <property type="entry name" value="PDH_N"/>
    <property type="match status" value="1"/>
</dbReference>
<dbReference type="RefSeq" id="WP_024098194.1">
    <property type="nucleotide sequence ID" value="NZ_CP010588.1"/>
</dbReference>
<dbReference type="InterPro" id="IPR008927">
    <property type="entry name" value="6-PGluconate_DH-like_C_sf"/>
</dbReference>
<evidence type="ECO:0000259" key="2">
    <source>
        <dbReference type="PROSITE" id="PS51176"/>
    </source>
</evidence>
<dbReference type="PANTHER" id="PTHR21363:SF0">
    <property type="entry name" value="PREPHENATE DEHYDROGENASE [NADP(+)]"/>
    <property type="match status" value="1"/>
</dbReference>
<dbReference type="InterPro" id="IPR036291">
    <property type="entry name" value="NAD(P)-bd_dom_sf"/>
</dbReference>
<dbReference type="GO" id="GO:0004665">
    <property type="term" value="F:prephenate dehydrogenase (NADP+) activity"/>
    <property type="evidence" value="ECO:0007669"/>
    <property type="project" value="InterPro"/>
</dbReference>
<dbReference type="GO" id="GO:0070403">
    <property type="term" value="F:NAD+ binding"/>
    <property type="evidence" value="ECO:0007669"/>
    <property type="project" value="InterPro"/>
</dbReference>
<gene>
    <name evidence="3" type="ORF">PhaeoP63_02823</name>
</gene>
<protein>
    <submittedName>
        <fullName evidence="3">Prephenate dehydrogenase-like protein</fullName>
    </submittedName>
</protein>